<proteinExistence type="predicted"/>
<dbReference type="PROSITE" id="PS00211">
    <property type="entry name" value="ABC_TRANSPORTER_1"/>
    <property type="match status" value="1"/>
</dbReference>
<sequence>MQIFLGLFKGIGFSYKLVWVNNKSYLFFMAFIKVITGLIPVTLIYLTQKLINEVVGLFSKESSYSRVIFLFSLQIGIILFSYFLQYLSIINEKKVTIVIGKIINISIFEKINQISFINFEKPATYNKIQRLSSNQSSVLNVVEESSSFIRDLITVSSILFFLIAQHWAFILILFVGILPLFFIEMSYGNKRFELAKFLTPFGRLESYIAGLLNNRDSLKEIKLFGTGKYLISKWDENYQLFAKNELSLLKKQGIFTFIAQFLLITTYALSGLLVLLLISSGKLLVGSFVSVLQAVQNIQESLSNISRNIAKIYESSLFIEEYREFMEIEEVNEGHHGSVINQIEAIQIRDLAFTYPDELKPAIQNISIDIPLGKKIAIIGENGSGKTTLTKCISGLYEVSTGMISINGMDMNHINKNSFHKKISVLFQDYEKYNFTVKENIGFGNINNIENAEEIQLAAIRTGIHSKVEKFPKQYETILGRLFDGGLELSGGQWQKLALSRSLFRETDLIILDEPTSSLDPISEIEILQQLFKQTPDKSMIFITHRLGTAYLADEILVMKNGEIIERGSHSDLLSYRGQYYEMYTSQSQLYEKEGLVL</sequence>
<evidence type="ECO:0000259" key="9">
    <source>
        <dbReference type="PROSITE" id="PS50929"/>
    </source>
</evidence>
<keyword evidence="3" id="KW-0547">Nucleotide-binding</keyword>
<dbReference type="RefSeq" id="WP_280616901.1">
    <property type="nucleotide sequence ID" value="NZ_JAROYP010000006.1"/>
</dbReference>
<dbReference type="GO" id="GO:0034040">
    <property type="term" value="F:ATPase-coupled lipid transmembrane transporter activity"/>
    <property type="evidence" value="ECO:0007669"/>
    <property type="project" value="TreeGrafter"/>
</dbReference>
<dbReference type="PROSITE" id="PS50929">
    <property type="entry name" value="ABC_TM1F"/>
    <property type="match status" value="1"/>
</dbReference>
<dbReference type="SMART" id="SM00382">
    <property type="entry name" value="AAA"/>
    <property type="match status" value="1"/>
</dbReference>
<keyword evidence="4 10" id="KW-0067">ATP-binding</keyword>
<dbReference type="GO" id="GO:0005524">
    <property type="term" value="F:ATP binding"/>
    <property type="evidence" value="ECO:0007669"/>
    <property type="project" value="UniProtKB-KW"/>
</dbReference>
<comment type="subcellular location">
    <subcellularLocation>
        <location evidence="1">Cell membrane</location>
        <topology evidence="1">Multi-pass membrane protein</topology>
    </subcellularLocation>
</comment>
<dbReference type="InterPro" id="IPR011527">
    <property type="entry name" value="ABC1_TM_dom"/>
</dbReference>
<protein>
    <submittedName>
        <fullName evidence="10">ABC transporter ATP-binding protein</fullName>
    </submittedName>
</protein>
<dbReference type="Gene3D" id="1.20.1560.10">
    <property type="entry name" value="ABC transporter type 1, transmembrane domain"/>
    <property type="match status" value="1"/>
</dbReference>
<dbReference type="GO" id="GO:0016887">
    <property type="term" value="F:ATP hydrolysis activity"/>
    <property type="evidence" value="ECO:0007669"/>
    <property type="project" value="InterPro"/>
</dbReference>
<dbReference type="GO" id="GO:0140359">
    <property type="term" value="F:ABC-type transporter activity"/>
    <property type="evidence" value="ECO:0007669"/>
    <property type="project" value="InterPro"/>
</dbReference>
<feature type="domain" description="ABC transporter" evidence="8">
    <location>
        <begin position="346"/>
        <end position="586"/>
    </location>
</feature>
<evidence type="ECO:0000313" key="10">
    <source>
        <dbReference type="EMBL" id="MDH5161805.1"/>
    </source>
</evidence>
<dbReference type="InterPro" id="IPR003593">
    <property type="entry name" value="AAA+_ATPase"/>
</dbReference>
<keyword evidence="2 7" id="KW-0812">Transmembrane</keyword>
<dbReference type="InterPro" id="IPR017871">
    <property type="entry name" value="ABC_transporter-like_CS"/>
</dbReference>
<dbReference type="SUPFAM" id="SSF52540">
    <property type="entry name" value="P-loop containing nucleoside triphosphate hydrolases"/>
    <property type="match status" value="1"/>
</dbReference>
<dbReference type="InterPro" id="IPR039421">
    <property type="entry name" value="Type_1_exporter"/>
</dbReference>
<comment type="caution">
    <text evidence="10">The sequence shown here is derived from an EMBL/GenBank/DDBJ whole genome shotgun (WGS) entry which is preliminary data.</text>
</comment>
<dbReference type="GO" id="GO:0005886">
    <property type="term" value="C:plasma membrane"/>
    <property type="evidence" value="ECO:0007669"/>
    <property type="project" value="UniProtKB-SubCell"/>
</dbReference>
<evidence type="ECO:0000256" key="6">
    <source>
        <dbReference type="ARBA" id="ARBA00023136"/>
    </source>
</evidence>
<evidence type="ECO:0000256" key="3">
    <source>
        <dbReference type="ARBA" id="ARBA00022741"/>
    </source>
</evidence>
<dbReference type="InterPro" id="IPR036640">
    <property type="entry name" value="ABC1_TM_sf"/>
</dbReference>
<organism evidence="10 11">
    <name type="scientific">Heyndrickxia oleronia</name>
    <dbReference type="NCBI Taxonomy" id="38875"/>
    <lineage>
        <taxon>Bacteria</taxon>
        <taxon>Bacillati</taxon>
        <taxon>Bacillota</taxon>
        <taxon>Bacilli</taxon>
        <taxon>Bacillales</taxon>
        <taxon>Bacillaceae</taxon>
        <taxon>Heyndrickxia</taxon>
    </lineage>
</organism>
<evidence type="ECO:0000256" key="1">
    <source>
        <dbReference type="ARBA" id="ARBA00004651"/>
    </source>
</evidence>
<dbReference type="Proteomes" id="UP001159179">
    <property type="component" value="Unassembled WGS sequence"/>
</dbReference>
<evidence type="ECO:0000256" key="5">
    <source>
        <dbReference type="ARBA" id="ARBA00022989"/>
    </source>
</evidence>
<dbReference type="InterPro" id="IPR027417">
    <property type="entry name" value="P-loop_NTPase"/>
</dbReference>
<feature type="transmembrane region" description="Helical" evidence="7">
    <location>
        <begin position="67"/>
        <end position="84"/>
    </location>
</feature>
<evidence type="ECO:0000259" key="8">
    <source>
        <dbReference type="PROSITE" id="PS50893"/>
    </source>
</evidence>
<dbReference type="PANTHER" id="PTHR24221">
    <property type="entry name" value="ATP-BINDING CASSETTE SUB-FAMILY B"/>
    <property type="match status" value="1"/>
</dbReference>
<dbReference type="PANTHER" id="PTHR24221:SF646">
    <property type="entry name" value="HAEMOLYSIN SECRETION ATP-BINDING PROTEIN"/>
    <property type="match status" value="1"/>
</dbReference>
<dbReference type="InterPro" id="IPR003439">
    <property type="entry name" value="ABC_transporter-like_ATP-bd"/>
</dbReference>
<dbReference type="Gene3D" id="3.40.50.300">
    <property type="entry name" value="P-loop containing nucleotide triphosphate hydrolases"/>
    <property type="match status" value="1"/>
</dbReference>
<feature type="domain" description="ABC transmembrane type-1" evidence="9">
    <location>
        <begin position="27"/>
        <end position="314"/>
    </location>
</feature>
<evidence type="ECO:0000256" key="4">
    <source>
        <dbReference type="ARBA" id="ARBA00022840"/>
    </source>
</evidence>
<dbReference type="Pfam" id="PF00664">
    <property type="entry name" value="ABC_membrane"/>
    <property type="match status" value="1"/>
</dbReference>
<name>A0AAW6SWL7_9BACI</name>
<evidence type="ECO:0000313" key="11">
    <source>
        <dbReference type="Proteomes" id="UP001159179"/>
    </source>
</evidence>
<keyword evidence="5 7" id="KW-1133">Transmembrane helix</keyword>
<dbReference type="EMBL" id="JAROYP010000006">
    <property type="protein sequence ID" value="MDH5161805.1"/>
    <property type="molecule type" value="Genomic_DNA"/>
</dbReference>
<feature type="transmembrane region" description="Helical" evidence="7">
    <location>
        <begin position="158"/>
        <end position="183"/>
    </location>
</feature>
<evidence type="ECO:0000256" key="2">
    <source>
        <dbReference type="ARBA" id="ARBA00022692"/>
    </source>
</evidence>
<keyword evidence="6 7" id="KW-0472">Membrane</keyword>
<feature type="transmembrane region" description="Helical" evidence="7">
    <location>
        <begin position="25"/>
        <end position="46"/>
    </location>
</feature>
<dbReference type="SUPFAM" id="SSF90123">
    <property type="entry name" value="ABC transporter transmembrane region"/>
    <property type="match status" value="1"/>
</dbReference>
<dbReference type="AlphaFoldDB" id="A0AAW6SWL7"/>
<accession>A0AAW6SWL7</accession>
<reference evidence="10" key="1">
    <citation type="submission" date="2023-03" db="EMBL/GenBank/DDBJ databases">
        <title>Bacterial isolates from washroom surfaces on a university campus.</title>
        <authorList>
            <person name="Holman D.B."/>
            <person name="Gzyl K.E."/>
            <person name="Taheri A.E."/>
        </authorList>
    </citation>
    <scope>NUCLEOTIDE SEQUENCE</scope>
    <source>
        <strain evidence="10">RD03</strain>
    </source>
</reference>
<evidence type="ECO:0000256" key="7">
    <source>
        <dbReference type="SAM" id="Phobius"/>
    </source>
</evidence>
<gene>
    <name evidence="10" type="ORF">P5X88_12725</name>
</gene>
<dbReference type="Pfam" id="PF00005">
    <property type="entry name" value="ABC_tran"/>
    <property type="match status" value="1"/>
</dbReference>
<feature type="transmembrane region" description="Helical" evidence="7">
    <location>
        <begin position="253"/>
        <end position="278"/>
    </location>
</feature>
<dbReference type="PROSITE" id="PS50893">
    <property type="entry name" value="ABC_TRANSPORTER_2"/>
    <property type="match status" value="1"/>
</dbReference>